<comment type="catalytic activity">
    <reaction evidence="2">
        <text>adenosylcob(III)inamide phosphate + GTP + H(+) = adenosylcob(III)inamide-GDP + diphosphate</text>
        <dbReference type="Rhea" id="RHEA:22712"/>
        <dbReference type="ChEBI" id="CHEBI:15378"/>
        <dbReference type="ChEBI" id="CHEBI:33019"/>
        <dbReference type="ChEBI" id="CHEBI:37565"/>
        <dbReference type="ChEBI" id="CHEBI:58502"/>
        <dbReference type="ChEBI" id="CHEBI:60487"/>
        <dbReference type="EC" id="2.7.7.62"/>
    </reaction>
</comment>
<keyword evidence="11" id="KW-0808">Transferase</keyword>
<dbReference type="CDD" id="cd00544">
    <property type="entry name" value="CobU"/>
    <property type="match status" value="1"/>
</dbReference>
<keyword evidence="12 19" id="KW-0547">Nucleotide-binding</keyword>
<feature type="binding site" evidence="19">
    <location>
        <position position="59"/>
    </location>
    <ligand>
        <name>GTP</name>
        <dbReference type="ChEBI" id="CHEBI:37565"/>
    </ligand>
</feature>
<evidence type="ECO:0000256" key="5">
    <source>
        <dbReference type="ARBA" id="ARBA00004692"/>
    </source>
</evidence>
<evidence type="ECO:0000256" key="1">
    <source>
        <dbReference type="ARBA" id="ARBA00000312"/>
    </source>
</evidence>
<dbReference type="GO" id="GO:0009236">
    <property type="term" value="P:cobalamin biosynthetic process"/>
    <property type="evidence" value="ECO:0007669"/>
    <property type="project" value="UniProtKB-KW"/>
</dbReference>
<evidence type="ECO:0000256" key="11">
    <source>
        <dbReference type="ARBA" id="ARBA00022679"/>
    </source>
</evidence>
<dbReference type="EC" id="2.7.7.62" evidence="9"/>
<evidence type="ECO:0000256" key="17">
    <source>
        <dbReference type="ARBA" id="ARBA00030571"/>
    </source>
</evidence>
<feature type="binding site" evidence="19">
    <location>
        <begin position="48"/>
        <end position="51"/>
    </location>
    <ligand>
        <name>GTP</name>
        <dbReference type="ChEBI" id="CHEBI:37565"/>
    </ligand>
</feature>
<dbReference type="Gene3D" id="3.40.50.300">
    <property type="entry name" value="P-loop containing nucleotide triphosphate hydrolases"/>
    <property type="match status" value="1"/>
</dbReference>
<evidence type="ECO:0000256" key="7">
    <source>
        <dbReference type="ARBA" id="ARBA00007490"/>
    </source>
</evidence>
<accession>A0AAW9MYJ3</accession>
<evidence type="ECO:0000256" key="13">
    <source>
        <dbReference type="ARBA" id="ARBA00022777"/>
    </source>
</evidence>
<dbReference type="EMBL" id="JAYKOT010000003">
    <property type="protein sequence ID" value="MEB3429554.1"/>
    <property type="molecule type" value="Genomic_DNA"/>
</dbReference>
<evidence type="ECO:0000256" key="6">
    <source>
        <dbReference type="ARBA" id="ARBA00005159"/>
    </source>
</evidence>
<dbReference type="Pfam" id="PF02283">
    <property type="entry name" value="CobU"/>
    <property type="match status" value="1"/>
</dbReference>
<keyword evidence="10" id="KW-0169">Cobalamin biosynthesis</keyword>
<reference evidence="20 21" key="1">
    <citation type="submission" date="2024-01" db="EMBL/GenBank/DDBJ databases">
        <title>Complete genome sequence of Citroniella saccharovorans strain M6.X9, isolated from human fecal sample.</title>
        <authorList>
            <person name="Cheng G."/>
            <person name="Westerholm M."/>
            <person name="Schnurer A."/>
        </authorList>
    </citation>
    <scope>NUCLEOTIDE SEQUENCE [LARGE SCALE GENOMIC DNA]</scope>
    <source>
        <strain evidence="20 21">DSM 29873</strain>
    </source>
</reference>
<feature type="binding site" evidence="19">
    <location>
        <position position="76"/>
    </location>
    <ligand>
        <name>GTP</name>
        <dbReference type="ChEBI" id="CHEBI:37565"/>
    </ligand>
</feature>
<comment type="pathway">
    <text evidence="5">Cofactor biosynthesis; adenosylcobalamin biosynthesis; adenosylcobalamin from cob(II)yrinate a,c-diamide: step 6/7.</text>
</comment>
<dbReference type="PANTHER" id="PTHR34848">
    <property type="match status" value="1"/>
</dbReference>
<evidence type="ECO:0000256" key="4">
    <source>
        <dbReference type="ARBA" id="ARBA00003889"/>
    </source>
</evidence>
<evidence type="ECO:0000256" key="14">
    <source>
        <dbReference type="ARBA" id="ARBA00022840"/>
    </source>
</evidence>
<feature type="active site" description="GMP-histidine intermediate" evidence="18">
    <location>
        <position position="47"/>
    </location>
</feature>
<gene>
    <name evidence="20" type="ORF">VLK81_05940</name>
</gene>
<keyword evidence="21" id="KW-1185">Reference proteome</keyword>
<dbReference type="AlphaFoldDB" id="A0AAW9MYJ3"/>
<dbReference type="PIRSF" id="PIRSF006135">
    <property type="entry name" value="CobU"/>
    <property type="match status" value="1"/>
</dbReference>
<proteinExistence type="inferred from homology"/>
<evidence type="ECO:0000256" key="12">
    <source>
        <dbReference type="ARBA" id="ARBA00022741"/>
    </source>
</evidence>
<dbReference type="GO" id="GO:0005525">
    <property type="term" value="F:GTP binding"/>
    <property type="evidence" value="ECO:0007669"/>
    <property type="project" value="UniProtKB-KW"/>
</dbReference>
<keyword evidence="15 19" id="KW-0342">GTP-binding</keyword>
<keyword evidence="14" id="KW-0067">ATP-binding</keyword>
<keyword evidence="20" id="KW-0548">Nucleotidyltransferase</keyword>
<dbReference type="EC" id="2.7.1.156" evidence="8"/>
<dbReference type="SUPFAM" id="SSF52540">
    <property type="entry name" value="P-loop containing nucleoside triphosphate hydrolases"/>
    <property type="match status" value="1"/>
</dbReference>
<comment type="caution">
    <text evidence="20">The sequence shown here is derived from an EMBL/GenBank/DDBJ whole genome shotgun (WGS) entry which is preliminary data.</text>
</comment>
<evidence type="ECO:0000313" key="20">
    <source>
        <dbReference type="EMBL" id="MEB3429554.1"/>
    </source>
</evidence>
<dbReference type="GO" id="GO:0008820">
    <property type="term" value="F:cobinamide phosphate guanylyltransferase activity"/>
    <property type="evidence" value="ECO:0007669"/>
    <property type="project" value="UniProtKB-EC"/>
</dbReference>
<dbReference type="PANTHER" id="PTHR34848:SF1">
    <property type="entry name" value="BIFUNCTIONAL ADENOSYLCOBALAMIN BIOSYNTHESIS PROTEIN COBU"/>
    <property type="match status" value="1"/>
</dbReference>
<dbReference type="RefSeq" id="WP_324619738.1">
    <property type="nucleotide sequence ID" value="NZ_JAYKOT010000003.1"/>
</dbReference>
<evidence type="ECO:0000256" key="10">
    <source>
        <dbReference type="ARBA" id="ARBA00022573"/>
    </source>
</evidence>
<name>A0AAW9MYJ3_9FIRM</name>
<dbReference type="InterPro" id="IPR027417">
    <property type="entry name" value="P-loop_NTPase"/>
</dbReference>
<comment type="pathway">
    <text evidence="6">Cofactor biosynthesis; adenosylcobalamin biosynthesis; adenosylcobalamin from cob(II)yrinate a,c-diamide: step 5/7.</text>
</comment>
<sequence>MITLVIGGIRSGKTEFSENLLKDKKNKHYIATMFNFDDETNERIINHRKNRGDKFITLESLKLEEDFSKVQNAILDDVGNLINNLIFEDKEADLSFENKYKIITSLKDKFDRLIQNFKSKEKKLVIVTNEVGLTLVSEYKIGRFFQDINGEINKFLADNSDEVYFMLVGQAVKIK</sequence>
<keyword evidence="13 20" id="KW-0418">Kinase</keyword>
<evidence type="ECO:0000256" key="2">
    <source>
        <dbReference type="ARBA" id="ARBA00000711"/>
    </source>
</evidence>
<evidence type="ECO:0000256" key="19">
    <source>
        <dbReference type="PIRSR" id="PIRSR006135-2"/>
    </source>
</evidence>
<dbReference type="GO" id="GO:0043752">
    <property type="term" value="F:adenosylcobinamide kinase activity"/>
    <property type="evidence" value="ECO:0007669"/>
    <property type="project" value="UniProtKB-EC"/>
</dbReference>
<comment type="catalytic activity">
    <reaction evidence="1">
        <text>adenosylcob(III)inamide + ATP = adenosylcob(III)inamide phosphate + ADP + H(+)</text>
        <dbReference type="Rhea" id="RHEA:15769"/>
        <dbReference type="ChEBI" id="CHEBI:2480"/>
        <dbReference type="ChEBI" id="CHEBI:15378"/>
        <dbReference type="ChEBI" id="CHEBI:30616"/>
        <dbReference type="ChEBI" id="CHEBI:58502"/>
        <dbReference type="ChEBI" id="CHEBI:456216"/>
        <dbReference type="EC" id="2.7.1.156"/>
    </reaction>
</comment>
<evidence type="ECO:0000256" key="9">
    <source>
        <dbReference type="ARBA" id="ARBA00012523"/>
    </source>
</evidence>
<comment type="similarity">
    <text evidence="7">Belongs to the CobU/CobP family.</text>
</comment>
<dbReference type="GO" id="GO:0005524">
    <property type="term" value="F:ATP binding"/>
    <property type="evidence" value="ECO:0007669"/>
    <property type="project" value="UniProtKB-KW"/>
</dbReference>
<dbReference type="InterPro" id="IPR003203">
    <property type="entry name" value="CobU/CobP"/>
</dbReference>
<evidence type="ECO:0000256" key="3">
    <source>
        <dbReference type="ARBA" id="ARBA00001522"/>
    </source>
</evidence>
<evidence type="ECO:0000256" key="8">
    <source>
        <dbReference type="ARBA" id="ARBA00012016"/>
    </source>
</evidence>
<protein>
    <recommendedName>
        <fullName evidence="16">Adenosylcobinamide kinase</fullName>
        <ecNumber evidence="8">2.7.1.156</ecNumber>
        <ecNumber evidence="9">2.7.7.62</ecNumber>
    </recommendedName>
    <alternativeName>
        <fullName evidence="17">Adenosylcobinamide-phosphate guanylyltransferase</fullName>
    </alternativeName>
</protein>
<organism evidence="20 21">
    <name type="scientific">Citroniella saccharovorans</name>
    <dbReference type="NCBI Taxonomy" id="2053367"/>
    <lineage>
        <taxon>Bacteria</taxon>
        <taxon>Bacillati</taxon>
        <taxon>Bacillota</taxon>
        <taxon>Tissierellia</taxon>
        <taxon>Tissierellales</taxon>
        <taxon>Peptoniphilaceae</taxon>
        <taxon>Citroniella</taxon>
    </lineage>
</organism>
<dbReference type="Proteomes" id="UP001357733">
    <property type="component" value="Unassembled WGS sequence"/>
</dbReference>
<evidence type="ECO:0000256" key="16">
    <source>
        <dbReference type="ARBA" id="ARBA00029570"/>
    </source>
</evidence>
<evidence type="ECO:0000313" key="21">
    <source>
        <dbReference type="Proteomes" id="UP001357733"/>
    </source>
</evidence>
<evidence type="ECO:0000256" key="18">
    <source>
        <dbReference type="PIRSR" id="PIRSR006135-1"/>
    </source>
</evidence>
<evidence type="ECO:0000256" key="15">
    <source>
        <dbReference type="ARBA" id="ARBA00023134"/>
    </source>
</evidence>
<comment type="function">
    <text evidence="4">Catalyzes ATP-dependent phosphorylation of adenosylcobinamide and addition of GMP to adenosylcobinamide phosphate.</text>
</comment>
<comment type="catalytic activity">
    <reaction evidence="3">
        <text>adenosylcob(III)inamide + GTP = adenosylcob(III)inamide phosphate + GDP + H(+)</text>
        <dbReference type="Rhea" id="RHEA:15765"/>
        <dbReference type="ChEBI" id="CHEBI:2480"/>
        <dbReference type="ChEBI" id="CHEBI:15378"/>
        <dbReference type="ChEBI" id="CHEBI:37565"/>
        <dbReference type="ChEBI" id="CHEBI:58189"/>
        <dbReference type="ChEBI" id="CHEBI:58502"/>
        <dbReference type="EC" id="2.7.1.156"/>
    </reaction>
</comment>